<dbReference type="PANTHER" id="PTHR36120">
    <property type="entry name" value="FUCOSE ISOMERASE"/>
    <property type="match status" value="1"/>
</dbReference>
<sequence length="450" mass="48567">MLTRNPSVGTKQRQVGVLFVASSLFSEAAANALIAETQRLADQPRLSGHLRFSGRLARDPASCAAALQELDLDTLDGLIIQLSTFCTAELLHTVLAALGERSVPIALWALEEPGEIITNSLCGAQLWASTLSRFGRKFTLLLGNPDNAELAQELAGFAAGARAFAKIKGARVALVGSHADWFTNLAVDPWALNRALGITIVQSTLVRFLEGCKADPAKERENAARWAEASFDGGDAENGRTTLGRTYARLEAGLDRIDADAIALRDWPEILYAEDFKGTWAALGELQDRPVPLAPEGDVMGAVSALVARALDPASLPFLTDISGFDRANDRLVLWHYGVSPRLADGPRSLDTALKQESFPLRAGDITLFRLSMRPDGALRIFVAEGEIEKQRSGANRAAGYFRPTGGGAEALIRRFIDNGYEHHVTAVYGHWGNAVRHLGRQLGVEVDHG</sequence>
<dbReference type="RefSeq" id="WP_085423614.1">
    <property type="nucleotide sequence ID" value="NZ_FXAF01000008.1"/>
</dbReference>
<keyword evidence="5" id="KW-1185">Reference proteome</keyword>
<name>A0A1X7FST9_9HYPH</name>
<evidence type="ECO:0000256" key="2">
    <source>
        <dbReference type="ARBA" id="ARBA00023277"/>
    </source>
</evidence>
<keyword evidence="1 4" id="KW-0413">Isomerase</keyword>
<dbReference type="Pfam" id="PF02952">
    <property type="entry name" value="Fucose_iso_C"/>
    <property type="match status" value="1"/>
</dbReference>
<dbReference type="GO" id="GO:0008736">
    <property type="term" value="F:L-fucose isomerase activity"/>
    <property type="evidence" value="ECO:0007669"/>
    <property type="project" value="InterPro"/>
</dbReference>
<protein>
    <submittedName>
        <fullName evidence="4">L-fucose isomerase</fullName>
    </submittedName>
</protein>
<dbReference type="InterPro" id="IPR015888">
    <property type="entry name" value="Fuc_isomerase_C"/>
</dbReference>
<dbReference type="Proteomes" id="UP000192903">
    <property type="component" value="Unassembled WGS sequence"/>
</dbReference>
<dbReference type="AlphaFoldDB" id="A0A1X7FST9"/>
<proteinExistence type="predicted"/>
<dbReference type="EMBL" id="FXAF01000008">
    <property type="protein sequence ID" value="SMF58188.1"/>
    <property type="molecule type" value="Genomic_DNA"/>
</dbReference>
<dbReference type="SUPFAM" id="SSF53743">
    <property type="entry name" value="FucI/AraA N-terminal and middle domains"/>
    <property type="match status" value="1"/>
</dbReference>
<dbReference type="GO" id="GO:0006004">
    <property type="term" value="P:fucose metabolic process"/>
    <property type="evidence" value="ECO:0007669"/>
    <property type="project" value="InterPro"/>
</dbReference>
<organism evidence="4 5">
    <name type="scientific">Xaviernesmea oryzae</name>
    <dbReference type="NCBI Taxonomy" id="464029"/>
    <lineage>
        <taxon>Bacteria</taxon>
        <taxon>Pseudomonadati</taxon>
        <taxon>Pseudomonadota</taxon>
        <taxon>Alphaproteobacteria</taxon>
        <taxon>Hyphomicrobiales</taxon>
        <taxon>Rhizobiaceae</taxon>
        <taxon>Rhizobium/Agrobacterium group</taxon>
        <taxon>Xaviernesmea</taxon>
    </lineage>
</organism>
<feature type="domain" description="L-fucose isomerase C-terminal" evidence="3">
    <location>
        <begin position="363"/>
        <end position="448"/>
    </location>
</feature>
<evidence type="ECO:0000313" key="5">
    <source>
        <dbReference type="Proteomes" id="UP000192903"/>
    </source>
</evidence>
<evidence type="ECO:0000313" key="4">
    <source>
        <dbReference type="EMBL" id="SMF58188.1"/>
    </source>
</evidence>
<evidence type="ECO:0000256" key="1">
    <source>
        <dbReference type="ARBA" id="ARBA00023235"/>
    </source>
</evidence>
<dbReference type="OrthoDB" id="5838738at2"/>
<keyword evidence="2" id="KW-0119">Carbohydrate metabolism</keyword>
<evidence type="ECO:0000259" key="3">
    <source>
        <dbReference type="Pfam" id="PF02952"/>
    </source>
</evidence>
<gene>
    <name evidence="4" type="ORF">SAMN02982989_0691</name>
</gene>
<dbReference type="STRING" id="464029.SAMN02982989_0691"/>
<reference evidence="5" key="1">
    <citation type="submission" date="2017-04" db="EMBL/GenBank/DDBJ databases">
        <authorList>
            <person name="Varghese N."/>
            <person name="Submissions S."/>
        </authorList>
    </citation>
    <scope>NUCLEOTIDE SEQUENCE [LARGE SCALE GENOMIC DNA]</scope>
    <source>
        <strain evidence="5">B4P</strain>
    </source>
</reference>
<dbReference type="GO" id="GO:0005737">
    <property type="term" value="C:cytoplasm"/>
    <property type="evidence" value="ECO:0007669"/>
    <property type="project" value="InterPro"/>
</dbReference>
<accession>A0A1X7FST9</accession>
<dbReference type="PANTHER" id="PTHR36120:SF1">
    <property type="entry name" value="L-FUCOSE ISOMERASE C-TERMINAL DOMAIN-CONTAINING PROTEIN"/>
    <property type="match status" value="1"/>
</dbReference>
<dbReference type="InterPro" id="IPR009015">
    <property type="entry name" value="Fucose_isomerase_N/cen_sf"/>
</dbReference>